<accession>A0A8T0DDD4</accession>
<dbReference type="EMBL" id="JTDF01007710">
    <property type="protein sequence ID" value="KAF8564878.1"/>
    <property type="molecule type" value="Genomic_DNA"/>
</dbReference>
<evidence type="ECO:0000256" key="1">
    <source>
        <dbReference type="SAM" id="MobiDB-lite"/>
    </source>
</evidence>
<feature type="transmembrane region" description="Helical" evidence="2">
    <location>
        <begin position="21"/>
        <end position="41"/>
    </location>
</feature>
<sequence>MRKNYYHDLRSIIRFDRFNRPCAFLLVTVLLLVFVLFHLALTTLKGEKNTVKPIPPHESLRKAVVRVTSHAEQNHEHPSGLVNLSDENPRLLSSPR</sequence>
<feature type="region of interest" description="Disordered" evidence="1">
    <location>
        <begin position="66"/>
        <end position="96"/>
    </location>
</feature>
<dbReference type="Proteomes" id="UP000699462">
    <property type="component" value="Unassembled WGS sequence"/>
</dbReference>
<gene>
    <name evidence="3" type="ORF">P879_10998</name>
</gene>
<keyword evidence="2" id="KW-0812">Transmembrane</keyword>
<dbReference type="OrthoDB" id="10524438at2759"/>
<keyword evidence="2" id="KW-0472">Membrane</keyword>
<name>A0A8T0DDD4_9TREM</name>
<reference evidence="3 4" key="1">
    <citation type="submission" date="2019-07" db="EMBL/GenBank/DDBJ databases">
        <title>Annotation for the trematode Paragonimus westermani.</title>
        <authorList>
            <person name="Choi Y.-J."/>
        </authorList>
    </citation>
    <scope>NUCLEOTIDE SEQUENCE [LARGE SCALE GENOMIC DNA]</scope>
    <source>
        <strain evidence="3">180907_Pwestermani</strain>
    </source>
</reference>
<organism evidence="3 4">
    <name type="scientific">Paragonimus westermani</name>
    <dbReference type="NCBI Taxonomy" id="34504"/>
    <lineage>
        <taxon>Eukaryota</taxon>
        <taxon>Metazoa</taxon>
        <taxon>Spiralia</taxon>
        <taxon>Lophotrochozoa</taxon>
        <taxon>Platyhelminthes</taxon>
        <taxon>Trematoda</taxon>
        <taxon>Digenea</taxon>
        <taxon>Plagiorchiida</taxon>
        <taxon>Troglotremata</taxon>
        <taxon>Troglotrematidae</taxon>
        <taxon>Paragonimus</taxon>
    </lineage>
</organism>
<comment type="caution">
    <text evidence="3">The sequence shown here is derived from an EMBL/GenBank/DDBJ whole genome shotgun (WGS) entry which is preliminary data.</text>
</comment>
<keyword evidence="4" id="KW-1185">Reference proteome</keyword>
<evidence type="ECO:0000256" key="2">
    <source>
        <dbReference type="SAM" id="Phobius"/>
    </source>
</evidence>
<protein>
    <submittedName>
        <fullName evidence="3">Uncharacterized protein</fullName>
    </submittedName>
</protein>
<evidence type="ECO:0000313" key="3">
    <source>
        <dbReference type="EMBL" id="KAF8564878.1"/>
    </source>
</evidence>
<proteinExistence type="predicted"/>
<evidence type="ECO:0000313" key="4">
    <source>
        <dbReference type="Proteomes" id="UP000699462"/>
    </source>
</evidence>
<keyword evidence="2" id="KW-1133">Transmembrane helix</keyword>
<dbReference type="AlphaFoldDB" id="A0A8T0DDD4"/>